<keyword evidence="1" id="KW-0812">Transmembrane</keyword>
<evidence type="ECO:0000313" key="2">
    <source>
        <dbReference type="EMBL" id="DAD80800.1"/>
    </source>
</evidence>
<protein>
    <submittedName>
        <fullName evidence="2">Uncharacterized protein</fullName>
    </submittedName>
</protein>
<accession>A0A8S5MF34</accession>
<evidence type="ECO:0000256" key="1">
    <source>
        <dbReference type="SAM" id="Phobius"/>
    </source>
</evidence>
<dbReference type="EMBL" id="BK014888">
    <property type="protein sequence ID" value="DAD80800.1"/>
    <property type="molecule type" value="Genomic_DNA"/>
</dbReference>
<reference evidence="2" key="1">
    <citation type="journal article" date="2021" name="Proc. Natl. Acad. Sci. U.S.A.">
        <title>A Catalog of Tens of Thousands of Viruses from Human Metagenomes Reveals Hidden Associations with Chronic Diseases.</title>
        <authorList>
            <person name="Tisza M.J."/>
            <person name="Buck C.B."/>
        </authorList>
    </citation>
    <scope>NUCLEOTIDE SEQUENCE</scope>
    <source>
        <strain evidence="2">CtWuM9</strain>
    </source>
</reference>
<organism evidence="2">
    <name type="scientific">Siphoviridae sp. ctWuM9</name>
    <dbReference type="NCBI Taxonomy" id="2826364"/>
    <lineage>
        <taxon>Viruses</taxon>
        <taxon>Duplodnaviria</taxon>
        <taxon>Heunggongvirae</taxon>
        <taxon>Uroviricota</taxon>
        <taxon>Caudoviricetes</taxon>
    </lineage>
</organism>
<proteinExistence type="predicted"/>
<feature type="transmembrane region" description="Helical" evidence="1">
    <location>
        <begin position="20"/>
        <end position="40"/>
    </location>
</feature>
<sequence>MKHYVFNLTRATRLSSECRLLVTLLLYFYLNWAFIVLKVFL</sequence>
<name>A0A8S5MF34_9CAUD</name>
<keyword evidence="1" id="KW-0472">Membrane</keyword>
<keyword evidence="1" id="KW-1133">Transmembrane helix</keyword>